<dbReference type="AlphaFoldDB" id="A0A1G6IUY9"/>
<feature type="domain" description="UspA" evidence="3">
    <location>
        <begin position="7"/>
        <end position="146"/>
    </location>
</feature>
<dbReference type="PANTHER" id="PTHR46268:SF6">
    <property type="entry name" value="UNIVERSAL STRESS PROTEIN UP12"/>
    <property type="match status" value="1"/>
</dbReference>
<dbReference type="Gene3D" id="3.40.50.620">
    <property type="entry name" value="HUPs"/>
    <property type="match status" value="1"/>
</dbReference>
<comment type="subcellular location">
    <subcellularLocation>
        <location evidence="2">Cytoplasm</location>
    </subcellularLocation>
</comment>
<reference evidence="5" key="1">
    <citation type="submission" date="2016-10" db="EMBL/GenBank/DDBJ databases">
        <authorList>
            <person name="Varghese N."/>
            <person name="Submissions S."/>
        </authorList>
    </citation>
    <scope>NUCLEOTIDE SEQUENCE [LARGE SCALE GENOMIC DNA]</scope>
    <source>
        <strain evidence="5">DSM 8415</strain>
    </source>
</reference>
<evidence type="ECO:0000259" key="3">
    <source>
        <dbReference type="Pfam" id="PF00582"/>
    </source>
</evidence>
<protein>
    <recommendedName>
        <fullName evidence="2">Universal stress protein</fullName>
    </recommendedName>
</protein>
<name>A0A1G6IUY9_9BACT</name>
<evidence type="ECO:0000256" key="2">
    <source>
        <dbReference type="PIRNR" id="PIRNR006276"/>
    </source>
</evidence>
<keyword evidence="5" id="KW-1185">Reference proteome</keyword>
<gene>
    <name evidence="4" type="ORF">SAMN05660835_00303</name>
</gene>
<proteinExistence type="inferred from homology"/>
<dbReference type="Pfam" id="PF00582">
    <property type="entry name" value="Usp"/>
    <property type="match status" value="1"/>
</dbReference>
<dbReference type="OrthoDB" id="9788959at2"/>
<evidence type="ECO:0000256" key="1">
    <source>
        <dbReference type="ARBA" id="ARBA00008791"/>
    </source>
</evidence>
<dbReference type="SUPFAM" id="SSF52402">
    <property type="entry name" value="Adenine nucleotide alpha hydrolases-like"/>
    <property type="match status" value="1"/>
</dbReference>
<dbReference type="PANTHER" id="PTHR46268">
    <property type="entry name" value="STRESS RESPONSE PROTEIN NHAX"/>
    <property type="match status" value="1"/>
</dbReference>
<dbReference type="PIRSF" id="PIRSF006276">
    <property type="entry name" value="UspA"/>
    <property type="match status" value="1"/>
</dbReference>
<keyword evidence="2" id="KW-0963">Cytoplasm</keyword>
<dbReference type="RefSeq" id="WP_092127675.1">
    <property type="nucleotide sequence ID" value="NZ_FMYU01000002.1"/>
</dbReference>
<dbReference type="EMBL" id="FMYU01000002">
    <property type="protein sequence ID" value="SDC09586.1"/>
    <property type="molecule type" value="Genomic_DNA"/>
</dbReference>
<organism evidence="4 5">
    <name type="scientific">Desulfurella multipotens</name>
    <dbReference type="NCBI Taxonomy" id="79269"/>
    <lineage>
        <taxon>Bacteria</taxon>
        <taxon>Pseudomonadati</taxon>
        <taxon>Campylobacterota</taxon>
        <taxon>Desulfurellia</taxon>
        <taxon>Desulfurellales</taxon>
        <taxon>Desulfurellaceae</taxon>
        <taxon>Desulfurella</taxon>
    </lineage>
</organism>
<dbReference type="InterPro" id="IPR014729">
    <property type="entry name" value="Rossmann-like_a/b/a_fold"/>
</dbReference>
<dbReference type="InterPro" id="IPR006015">
    <property type="entry name" value="Universal_stress_UspA"/>
</dbReference>
<dbReference type="PRINTS" id="PR01438">
    <property type="entry name" value="UNVRSLSTRESS"/>
</dbReference>
<comment type="similarity">
    <text evidence="1 2">Belongs to the universal stress protein A family.</text>
</comment>
<dbReference type="InterPro" id="IPR006016">
    <property type="entry name" value="UspA"/>
</dbReference>
<dbReference type="Proteomes" id="UP000199411">
    <property type="component" value="Unassembled WGS sequence"/>
</dbReference>
<dbReference type="CDD" id="cd00293">
    <property type="entry name" value="USP-like"/>
    <property type="match status" value="1"/>
</dbReference>
<dbReference type="GO" id="GO:0005737">
    <property type="term" value="C:cytoplasm"/>
    <property type="evidence" value="ECO:0007669"/>
    <property type="project" value="UniProtKB-SubCell"/>
</dbReference>
<evidence type="ECO:0000313" key="5">
    <source>
        <dbReference type="Proteomes" id="UP000199411"/>
    </source>
</evidence>
<evidence type="ECO:0000313" key="4">
    <source>
        <dbReference type="EMBL" id="SDC09586.1"/>
    </source>
</evidence>
<sequence length="147" mass="16496">MQGFSPKNILVPTDLSENAQKAIEYALSLAKAYGAKLHIYYVITDLQAALGYVPSLPLDKIEASMRQEAENYFEHIKNKILKDFDNFDMHIEVGDAPKKIVEFATNNDIDLIVMGAQGKSALERFVFGSTTEKVLRMSKKPILVVKM</sequence>
<accession>A0A1G6IUY9</accession>